<comment type="similarity">
    <text evidence="1 6">Belongs to the rubredoxin family.</text>
</comment>
<dbReference type="InterPro" id="IPR050526">
    <property type="entry name" value="Rubredoxin_ET"/>
</dbReference>
<evidence type="ECO:0000256" key="2">
    <source>
        <dbReference type="ARBA" id="ARBA00022448"/>
    </source>
</evidence>
<dbReference type="GO" id="GO:0043448">
    <property type="term" value="P:alkane catabolic process"/>
    <property type="evidence" value="ECO:0007669"/>
    <property type="project" value="TreeGrafter"/>
</dbReference>
<dbReference type="AlphaFoldDB" id="A0A1V6M383"/>
<gene>
    <name evidence="9" type="ORF">BIY37_01440</name>
</gene>
<dbReference type="NCBIfam" id="NF045768">
    <property type="entry name" value="RubredRD"/>
    <property type="match status" value="1"/>
</dbReference>
<evidence type="ECO:0000259" key="8">
    <source>
        <dbReference type="PROSITE" id="PS50903"/>
    </source>
</evidence>
<evidence type="ECO:0000256" key="3">
    <source>
        <dbReference type="ARBA" id="ARBA00022723"/>
    </source>
</evidence>
<keyword evidence="4 6" id="KW-0249">Electron transport</keyword>
<keyword evidence="10" id="KW-1185">Reference proteome</keyword>
<dbReference type="Pfam" id="PF00301">
    <property type="entry name" value="Rubredoxin"/>
    <property type="match status" value="1"/>
</dbReference>
<reference evidence="9 10" key="1">
    <citation type="journal article" date="2016" name="Genome Announc.">
        <title>Draft Genome Sequence of the Anaerobic Ammonium-Oxidizing Bacterium 'Candidatus Brocadia sp. 40'.</title>
        <authorList>
            <person name="Ali M."/>
            <person name="Haroon M.F."/>
            <person name="Narita Y."/>
            <person name="Zhang L."/>
            <person name="Rangel Shaw D."/>
            <person name="Okabe S."/>
            <person name="Saikaly P.E."/>
        </authorList>
    </citation>
    <scope>NUCLEOTIDE SEQUENCE [LARGE SCALE GENOMIC DNA]</scope>
    <source>
        <strain evidence="9 10">40</strain>
    </source>
</reference>
<keyword evidence="2 6" id="KW-0813">Transport</keyword>
<evidence type="ECO:0000256" key="1">
    <source>
        <dbReference type="ARBA" id="ARBA00005337"/>
    </source>
</evidence>
<feature type="binding site" evidence="7">
    <location>
        <position position="6"/>
    </location>
    <ligand>
        <name>Fe cation</name>
        <dbReference type="ChEBI" id="CHEBI:24875"/>
    </ligand>
</feature>
<evidence type="ECO:0000256" key="7">
    <source>
        <dbReference type="PIRSR" id="PIRSR000071-1"/>
    </source>
</evidence>
<dbReference type="GO" id="GO:0005506">
    <property type="term" value="F:iron ion binding"/>
    <property type="evidence" value="ECO:0007669"/>
    <property type="project" value="InterPro"/>
</dbReference>
<sequence length="52" mass="5921">MEKYRCIICDYIYDPKAGDPDHGVSPGTRFEDLPADWVCPECGAPQDQFEKI</sequence>
<dbReference type="FunFam" id="2.20.28.10:FF:000001">
    <property type="entry name" value="Rubredoxin"/>
    <property type="match status" value="1"/>
</dbReference>
<dbReference type="PRINTS" id="PR00163">
    <property type="entry name" value="RUBREDOXIN"/>
</dbReference>
<dbReference type="EMBL" id="MJUW02000019">
    <property type="protein sequence ID" value="OQD46848.1"/>
    <property type="molecule type" value="Genomic_DNA"/>
</dbReference>
<organism evidence="9 10">
    <name type="scientific">Candidatus Brocadia sapporoensis</name>
    <dbReference type="NCBI Taxonomy" id="392547"/>
    <lineage>
        <taxon>Bacteria</taxon>
        <taxon>Pseudomonadati</taxon>
        <taxon>Planctomycetota</taxon>
        <taxon>Candidatus Brocadiia</taxon>
        <taxon>Candidatus Brocadiales</taxon>
        <taxon>Candidatus Brocadiaceae</taxon>
        <taxon>Candidatus Brocadia</taxon>
    </lineage>
</organism>
<feature type="domain" description="Rubredoxin-like" evidence="8">
    <location>
        <begin position="1"/>
        <end position="52"/>
    </location>
</feature>
<protein>
    <recommendedName>
        <fullName evidence="6">Rubredoxin</fullName>
    </recommendedName>
</protein>
<feature type="binding site" evidence="7">
    <location>
        <position position="42"/>
    </location>
    <ligand>
        <name>Fe cation</name>
        <dbReference type="ChEBI" id="CHEBI:24875"/>
    </ligand>
</feature>
<dbReference type="Proteomes" id="UP000242219">
    <property type="component" value="Unassembled WGS sequence"/>
</dbReference>
<accession>A0A1V6M383</accession>
<evidence type="ECO:0000313" key="10">
    <source>
        <dbReference type="Proteomes" id="UP000242219"/>
    </source>
</evidence>
<comment type="cofactor">
    <cofactor evidence="6 7">
        <name>Fe(3+)</name>
        <dbReference type="ChEBI" id="CHEBI:29034"/>
    </cofactor>
    <text evidence="6 7">Binds 1 Fe(3+) ion per subunit.</text>
</comment>
<feature type="binding site" evidence="7">
    <location>
        <position position="9"/>
    </location>
    <ligand>
        <name>Fe cation</name>
        <dbReference type="ChEBI" id="CHEBI:24875"/>
    </ligand>
</feature>
<dbReference type="PROSITE" id="PS50903">
    <property type="entry name" value="RUBREDOXIN_LIKE"/>
    <property type="match status" value="1"/>
</dbReference>
<dbReference type="InterPro" id="IPR024922">
    <property type="entry name" value="Rubredoxin"/>
</dbReference>
<dbReference type="RefSeq" id="WP_070066067.1">
    <property type="nucleotide sequence ID" value="NZ_MJUW02000019.1"/>
</dbReference>
<evidence type="ECO:0000256" key="4">
    <source>
        <dbReference type="ARBA" id="ARBA00022982"/>
    </source>
</evidence>
<keyword evidence="5 6" id="KW-0408">Iron</keyword>
<dbReference type="GO" id="GO:0009055">
    <property type="term" value="F:electron transfer activity"/>
    <property type="evidence" value="ECO:0007669"/>
    <property type="project" value="InterPro"/>
</dbReference>
<dbReference type="InterPro" id="IPR018527">
    <property type="entry name" value="Rubredoxin_Fe_BS"/>
</dbReference>
<dbReference type="InterPro" id="IPR024934">
    <property type="entry name" value="Rubredoxin-like_dom"/>
</dbReference>
<name>A0A1V6M383_9BACT</name>
<dbReference type="CDD" id="cd00730">
    <property type="entry name" value="rubredoxin"/>
    <property type="match status" value="1"/>
</dbReference>
<dbReference type="Gene3D" id="2.20.28.10">
    <property type="match status" value="1"/>
</dbReference>
<dbReference type="PROSITE" id="PS00202">
    <property type="entry name" value="RUBREDOXIN"/>
    <property type="match status" value="1"/>
</dbReference>
<dbReference type="InterPro" id="IPR024935">
    <property type="entry name" value="Rubredoxin_dom"/>
</dbReference>
<dbReference type="PANTHER" id="PTHR47627">
    <property type="entry name" value="RUBREDOXIN"/>
    <property type="match status" value="1"/>
</dbReference>
<evidence type="ECO:0000256" key="6">
    <source>
        <dbReference type="PIRNR" id="PIRNR000071"/>
    </source>
</evidence>
<evidence type="ECO:0000256" key="5">
    <source>
        <dbReference type="ARBA" id="ARBA00023004"/>
    </source>
</evidence>
<dbReference type="SUPFAM" id="SSF57802">
    <property type="entry name" value="Rubredoxin-like"/>
    <property type="match status" value="1"/>
</dbReference>
<comment type="caution">
    <text evidence="9">The sequence shown here is derived from an EMBL/GenBank/DDBJ whole genome shotgun (WGS) entry which is preliminary data.</text>
</comment>
<keyword evidence="3 6" id="KW-0479">Metal-binding</keyword>
<dbReference type="PIRSF" id="PIRSF000071">
    <property type="entry name" value="Rubredoxin"/>
    <property type="match status" value="1"/>
</dbReference>
<evidence type="ECO:0000313" key="9">
    <source>
        <dbReference type="EMBL" id="OQD46848.1"/>
    </source>
</evidence>
<feature type="binding site" evidence="7">
    <location>
        <position position="39"/>
    </location>
    <ligand>
        <name>Fe cation</name>
        <dbReference type="ChEBI" id="CHEBI:24875"/>
    </ligand>
</feature>
<proteinExistence type="inferred from homology"/>
<dbReference type="PANTHER" id="PTHR47627:SF1">
    <property type="entry name" value="RUBREDOXIN-1-RELATED"/>
    <property type="match status" value="1"/>
</dbReference>